<dbReference type="Proteomes" id="UP001458880">
    <property type="component" value="Unassembled WGS sequence"/>
</dbReference>
<dbReference type="AlphaFoldDB" id="A0AAW1MAB0"/>
<feature type="region of interest" description="Disordered" evidence="1">
    <location>
        <begin position="69"/>
        <end position="126"/>
    </location>
</feature>
<evidence type="ECO:0000313" key="2">
    <source>
        <dbReference type="EMBL" id="KAK9744614.1"/>
    </source>
</evidence>
<sequence>MALKGNCRSGKINPYARTLPALAKQRRHDLRVTLGVRARRTKKANERRDRKKEERTQLNFDDATARHVRVSKTGENTTTTPNALWKNKNGEYARKRRRRVSSSEASTKFPKRTKKKFFPMTTTPSF</sequence>
<evidence type="ECO:0000256" key="1">
    <source>
        <dbReference type="SAM" id="MobiDB-lite"/>
    </source>
</evidence>
<comment type="caution">
    <text evidence="2">The sequence shown here is derived from an EMBL/GenBank/DDBJ whole genome shotgun (WGS) entry which is preliminary data.</text>
</comment>
<gene>
    <name evidence="2" type="ORF">QE152_g7619</name>
</gene>
<name>A0AAW1MAB0_POPJA</name>
<keyword evidence="3" id="KW-1185">Reference proteome</keyword>
<dbReference type="EMBL" id="JASPKY010000056">
    <property type="protein sequence ID" value="KAK9744614.1"/>
    <property type="molecule type" value="Genomic_DNA"/>
</dbReference>
<accession>A0AAW1MAB0</accession>
<protein>
    <submittedName>
        <fullName evidence="2">Uncharacterized protein</fullName>
    </submittedName>
</protein>
<proteinExistence type="predicted"/>
<feature type="compositionally biased region" description="Polar residues" evidence="1">
    <location>
        <begin position="73"/>
        <end position="82"/>
    </location>
</feature>
<organism evidence="2 3">
    <name type="scientific">Popillia japonica</name>
    <name type="common">Japanese beetle</name>
    <dbReference type="NCBI Taxonomy" id="7064"/>
    <lineage>
        <taxon>Eukaryota</taxon>
        <taxon>Metazoa</taxon>
        <taxon>Ecdysozoa</taxon>
        <taxon>Arthropoda</taxon>
        <taxon>Hexapoda</taxon>
        <taxon>Insecta</taxon>
        <taxon>Pterygota</taxon>
        <taxon>Neoptera</taxon>
        <taxon>Endopterygota</taxon>
        <taxon>Coleoptera</taxon>
        <taxon>Polyphaga</taxon>
        <taxon>Scarabaeiformia</taxon>
        <taxon>Scarabaeidae</taxon>
        <taxon>Rutelinae</taxon>
        <taxon>Popillia</taxon>
    </lineage>
</organism>
<evidence type="ECO:0000313" key="3">
    <source>
        <dbReference type="Proteomes" id="UP001458880"/>
    </source>
</evidence>
<reference evidence="2 3" key="1">
    <citation type="journal article" date="2024" name="BMC Genomics">
        <title>De novo assembly and annotation of Popillia japonica's genome with initial clues to its potential as an invasive pest.</title>
        <authorList>
            <person name="Cucini C."/>
            <person name="Boschi S."/>
            <person name="Funari R."/>
            <person name="Cardaioli E."/>
            <person name="Iannotti N."/>
            <person name="Marturano G."/>
            <person name="Paoli F."/>
            <person name="Bruttini M."/>
            <person name="Carapelli A."/>
            <person name="Frati F."/>
            <person name="Nardi F."/>
        </authorList>
    </citation>
    <scope>NUCLEOTIDE SEQUENCE [LARGE SCALE GENOMIC DNA]</scope>
    <source>
        <strain evidence="2">DMR45628</strain>
    </source>
</reference>